<dbReference type="PANTHER" id="PTHR46458:SF2">
    <property type="entry name" value="X GLOBIN"/>
    <property type="match status" value="1"/>
</dbReference>
<sequence length="130" mass="15129">MEYTRIKVTLLSTSLNVKTSFIHILFVEMSIFLVNIVMAFVQKAVARLYEPDKLETLLRDLGKKHYHYGAKQKYVDLIGPQFIIAIQPSLVDRWTEEIHLAWTSLFLNMAYIMKGSMAAEERFKVKKNTT</sequence>
<dbReference type="InterPro" id="IPR012292">
    <property type="entry name" value="Globin/Proto"/>
</dbReference>
<dbReference type="GO" id="GO:0005344">
    <property type="term" value="F:oxygen carrier activity"/>
    <property type="evidence" value="ECO:0007669"/>
    <property type="project" value="UniProtKB-KW"/>
</dbReference>
<evidence type="ECO:0000256" key="3">
    <source>
        <dbReference type="ARBA" id="ARBA00023004"/>
    </source>
</evidence>
<keyword evidence="8" id="KW-1185">Reference proteome</keyword>
<feature type="domain" description="Globin" evidence="6">
    <location>
        <begin position="37"/>
        <end position="110"/>
    </location>
</feature>
<dbReference type="EMBL" id="CABPRJ010001957">
    <property type="protein sequence ID" value="VVC42493.1"/>
    <property type="molecule type" value="Genomic_DNA"/>
</dbReference>
<evidence type="ECO:0000256" key="4">
    <source>
        <dbReference type="RuleBase" id="RU000356"/>
    </source>
</evidence>
<dbReference type="OrthoDB" id="436496at2759"/>
<evidence type="ECO:0000313" key="7">
    <source>
        <dbReference type="EMBL" id="VVC42493.1"/>
    </source>
</evidence>
<reference evidence="7 8" key="1">
    <citation type="submission" date="2019-08" db="EMBL/GenBank/DDBJ databases">
        <authorList>
            <person name="Alioto T."/>
            <person name="Alioto T."/>
            <person name="Gomez Garrido J."/>
        </authorList>
    </citation>
    <scope>NUCLEOTIDE SEQUENCE [LARGE SCALE GENOMIC DNA]</scope>
</reference>
<dbReference type="GO" id="GO:0019825">
    <property type="term" value="F:oxygen binding"/>
    <property type="evidence" value="ECO:0007669"/>
    <property type="project" value="InterPro"/>
</dbReference>
<protein>
    <submittedName>
        <fullName evidence="7">Globin,Globin-like</fullName>
    </submittedName>
</protein>
<dbReference type="InterPro" id="IPR009050">
    <property type="entry name" value="Globin-like_sf"/>
</dbReference>
<name>A0A5E4NFP5_9HEMI</name>
<dbReference type="Gene3D" id="1.10.490.10">
    <property type="entry name" value="Globins"/>
    <property type="match status" value="1"/>
</dbReference>
<accession>A0A5E4NFP5</accession>
<dbReference type="Pfam" id="PF00042">
    <property type="entry name" value="Globin"/>
    <property type="match status" value="1"/>
</dbReference>
<feature type="transmembrane region" description="Helical" evidence="5">
    <location>
        <begin position="20"/>
        <end position="41"/>
    </location>
</feature>
<organism evidence="7 8">
    <name type="scientific">Cinara cedri</name>
    <dbReference type="NCBI Taxonomy" id="506608"/>
    <lineage>
        <taxon>Eukaryota</taxon>
        <taxon>Metazoa</taxon>
        <taxon>Ecdysozoa</taxon>
        <taxon>Arthropoda</taxon>
        <taxon>Hexapoda</taxon>
        <taxon>Insecta</taxon>
        <taxon>Pterygota</taxon>
        <taxon>Neoptera</taxon>
        <taxon>Paraneoptera</taxon>
        <taxon>Hemiptera</taxon>
        <taxon>Sternorrhyncha</taxon>
        <taxon>Aphidomorpha</taxon>
        <taxon>Aphidoidea</taxon>
        <taxon>Aphididae</taxon>
        <taxon>Lachninae</taxon>
        <taxon>Cinara</taxon>
    </lineage>
</organism>
<keyword evidence="3" id="KW-0408">Iron</keyword>
<evidence type="ECO:0000256" key="1">
    <source>
        <dbReference type="ARBA" id="ARBA00022617"/>
    </source>
</evidence>
<evidence type="ECO:0000313" key="8">
    <source>
        <dbReference type="Proteomes" id="UP000325440"/>
    </source>
</evidence>
<dbReference type="AlphaFoldDB" id="A0A5E4NFP5"/>
<evidence type="ECO:0000256" key="5">
    <source>
        <dbReference type="SAM" id="Phobius"/>
    </source>
</evidence>
<evidence type="ECO:0000259" key="6">
    <source>
        <dbReference type="Pfam" id="PF00042"/>
    </source>
</evidence>
<evidence type="ECO:0000256" key="2">
    <source>
        <dbReference type="ARBA" id="ARBA00022723"/>
    </source>
</evidence>
<dbReference type="InterPro" id="IPR000971">
    <property type="entry name" value="Globin"/>
</dbReference>
<gene>
    <name evidence="7" type="ORF">CINCED_3A020022</name>
</gene>
<keyword evidence="2" id="KW-0479">Metal-binding</keyword>
<keyword evidence="5" id="KW-0812">Transmembrane</keyword>
<dbReference type="GO" id="GO:0046872">
    <property type="term" value="F:metal ion binding"/>
    <property type="evidence" value="ECO:0007669"/>
    <property type="project" value="UniProtKB-KW"/>
</dbReference>
<dbReference type="GO" id="GO:0020037">
    <property type="term" value="F:heme binding"/>
    <property type="evidence" value="ECO:0007669"/>
    <property type="project" value="InterPro"/>
</dbReference>
<keyword evidence="1 4" id="KW-0349">Heme</keyword>
<proteinExistence type="inferred from homology"/>
<dbReference type="SUPFAM" id="SSF46458">
    <property type="entry name" value="Globin-like"/>
    <property type="match status" value="1"/>
</dbReference>
<dbReference type="Proteomes" id="UP000325440">
    <property type="component" value="Unassembled WGS sequence"/>
</dbReference>
<comment type="similarity">
    <text evidence="4">Belongs to the globin family.</text>
</comment>
<keyword evidence="4" id="KW-0561">Oxygen transport</keyword>
<keyword evidence="4" id="KW-0813">Transport</keyword>
<dbReference type="PANTHER" id="PTHR46458">
    <property type="entry name" value="BLR2807 PROTEIN"/>
    <property type="match status" value="1"/>
</dbReference>
<keyword evidence="5" id="KW-1133">Transmembrane helix</keyword>
<keyword evidence="5" id="KW-0472">Membrane</keyword>
<dbReference type="InterPro" id="IPR050532">
    <property type="entry name" value="Globin-like_OT"/>
</dbReference>